<protein>
    <submittedName>
        <fullName evidence="5">Molecular chaperone Hsp20</fullName>
    </submittedName>
</protein>
<dbReference type="InterPro" id="IPR002068">
    <property type="entry name" value="A-crystallin/Hsp20_dom"/>
</dbReference>
<name>A0A8E2QCZ2_9GAMM</name>
<dbReference type="PANTHER" id="PTHR11527">
    <property type="entry name" value="HEAT-SHOCK PROTEIN 20 FAMILY MEMBER"/>
    <property type="match status" value="1"/>
</dbReference>
<comment type="similarity">
    <text evidence="1 2">Belongs to the small heat shock protein (HSP20) family.</text>
</comment>
<dbReference type="AlphaFoldDB" id="A0A8E2QCZ2"/>
<evidence type="ECO:0000256" key="2">
    <source>
        <dbReference type="RuleBase" id="RU003616"/>
    </source>
</evidence>
<sequence length="177" mass="19922">MTDTSNKPAASDAKESSAQPPVSQESWRPFEGLRRQIDRLFDDFDRSWHRPSRHSLETTPFWQGGLSRMPAVDVVEKDHAFEITAELPGMDQADIEVKLVGDTLVIKGEKRQERKEEKQGYHLSERSFGSFQRSFALPDGVDREQIDARFSKGVLSLTLPKKPGAQPGEKAISIKAD</sequence>
<dbReference type="Pfam" id="PF00011">
    <property type="entry name" value="HSP20"/>
    <property type="match status" value="1"/>
</dbReference>
<reference evidence="5 6" key="1">
    <citation type="submission" date="2018-01" db="EMBL/GenBank/DDBJ databases">
        <title>Denitrification phenotypes of diverse strains of Pseudomonas stutzeri.</title>
        <authorList>
            <person name="Milligan D.A."/>
            <person name="Bergaust L."/>
            <person name="Bakken L.R."/>
            <person name="Frostegard A."/>
        </authorList>
    </citation>
    <scope>NUCLEOTIDE SEQUENCE [LARGE SCALE GENOMIC DNA]</scope>
    <source>
        <strain evidence="5 6">DSM 50238</strain>
    </source>
</reference>
<dbReference type="InterPro" id="IPR031107">
    <property type="entry name" value="Small_HSP"/>
</dbReference>
<gene>
    <name evidence="5" type="ORF">CXK95_08940</name>
</gene>
<dbReference type="PROSITE" id="PS01031">
    <property type="entry name" value="SHSP"/>
    <property type="match status" value="1"/>
</dbReference>
<feature type="compositionally biased region" description="Polar residues" evidence="3">
    <location>
        <begin position="16"/>
        <end position="26"/>
    </location>
</feature>
<dbReference type="EMBL" id="POUK01000003">
    <property type="protein sequence ID" value="PNF76533.1"/>
    <property type="molecule type" value="Genomic_DNA"/>
</dbReference>
<comment type="caution">
    <text evidence="5">The sequence shown here is derived from an EMBL/GenBank/DDBJ whole genome shotgun (WGS) entry which is preliminary data.</text>
</comment>
<dbReference type="Gene3D" id="2.60.40.790">
    <property type="match status" value="1"/>
</dbReference>
<evidence type="ECO:0000313" key="5">
    <source>
        <dbReference type="EMBL" id="PNF76533.1"/>
    </source>
</evidence>
<organism evidence="5 6">
    <name type="scientific">Stutzerimonas degradans</name>
    <dbReference type="NCBI Taxonomy" id="2968968"/>
    <lineage>
        <taxon>Bacteria</taxon>
        <taxon>Pseudomonadati</taxon>
        <taxon>Pseudomonadota</taxon>
        <taxon>Gammaproteobacteria</taxon>
        <taxon>Pseudomonadales</taxon>
        <taxon>Pseudomonadaceae</taxon>
        <taxon>Stutzerimonas</taxon>
    </lineage>
</organism>
<dbReference type="SUPFAM" id="SSF49764">
    <property type="entry name" value="HSP20-like chaperones"/>
    <property type="match status" value="1"/>
</dbReference>
<evidence type="ECO:0000256" key="3">
    <source>
        <dbReference type="SAM" id="MobiDB-lite"/>
    </source>
</evidence>
<dbReference type="Proteomes" id="UP000235881">
    <property type="component" value="Unassembled WGS sequence"/>
</dbReference>
<accession>A0A8E2QCZ2</accession>
<evidence type="ECO:0000313" key="6">
    <source>
        <dbReference type="Proteomes" id="UP000235881"/>
    </source>
</evidence>
<evidence type="ECO:0000256" key="1">
    <source>
        <dbReference type="PROSITE-ProRule" id="PRU00285"/>
    </source>
</evidence>
<feature type="domain" description="SHSP" evidence="4">
    <location>
        <begin position="63"/>
        <end position="177"/>
    </location>
</feature>
<proteinExistence type="inferred from homology"/>
<feature type="region of interest" description="Disordered" evidence="3">
    <location>
        <begin position="1"/>
        <end position="30"/>
    </location>
</feature>
<dbReference type="CDD" id="cd06464">
    <property type="entry name" value="ACD_sHsps-like"/>
    <property type="match status" value="1"/>
</dbReference>
<dbReference type="InterPro" id="IPR008978">
    <property type="entry name" value="HSP20-like_chaperone"/>
</dbReference>
<dbReference type="RefSeq" id="WP_102828362.1">
    <property type="nucleotide sequence ID" value="NZ_CP065721.1"/>
</dbReference>
<keyword evidence="6" id="KW-1185">Reference proteome</keyword>
<evidence type="ECO:0000259" key="4">
    <source>
        <dbReference type="PROSITE" id="PS01031"/>
    </source>
</evidence>
<feature type="region of interest" description="Disordered" evidence="3">
    <location>
        <begin position="158"/>
        <end position="177"/>
    </location>
</feature>